<feature type="region of interest" description="Disordered" evidence="1">
    <location>
        <begin position="1"/>
        <end position="23"/>
    </location>
</feature>
<name>A0A0F9ENV9_9ZZZZ</name>
<reference evidence="2" key="1">
    <citation type="journal article" date="2015" name="Nature">
        <title>Complex archaea that bridge the gap between prokaryotes and eukaryotes.</title>
        <authorList>
            <person name="Spang A."/>
            <person name="Saw J.H."/>
            <person name="Jorgensen S.L."/>
            <person name="Zaremba-Niedzwiedzka K."/>
            <person name="Martijn J."/>
            <person name="Lind A.E."/>
            <person name="van Eijk R."/>
            <person name="Schleper C."/>
            <person name="Guy L."/>
            <person name="Ettema T.J."/>
        </authorList>
    </citation>
    <scope>NUCLEOTIDE SEQUENCE</scope>
</reference>
<sequence length="59" mass="6846">MKYRPTKKFSELNRSNAHQGLSREEYNKFMDGKTVECKPPKKLIENGYLVKKAEAKNGN</sequence>
<dbReference type="AlphaFoldDB" id="A0A0F9ENV9"/>
<comment type="caution">
    <text evidence="2">The sequence shown here is derived from an EMBL/GenBank/DDBJ whole genome shotgun (WGS) entry which is preliminary data.</text>
</comment>
<organism evidence="2">
    <name type="scientific">marine sediment metagenome</name>
    <dbReference type="NCBI Taxonomy" id="412755"/>
    <lineage>
        <taxon>unclassified sequences</taxon>
        <taxon>metagenomes</taxon>
        <taxon>ecological metagenomes</taxon>
    </lineage>
</organism>
<evidence type="ECO:0000313" key="2">
    <source>
        <dbReference type="EMBL" id="KKL46610.1"/>
    </source>
</evidence>
<dbReference type="EMBL" id="LAZR01033965">
    <property type="protein sequence ID" value="KKL46610.1"/>
    <property type="molecule type" value="Genomic_DNA"/>
</dbReference>
<proteinExistence type="predicted"/>
<protein>
    <submittedName>
        <fullName evidence="2">Uncharacterized protein</fullName>
    </submittedName>
</protein>
<gene>
    <name evidence="2" type="ORF">LCGC14_2343830</name>
</gene>
<evidence type="ECO:0000256" key="1">
    <source>
        <dbReference type="SAM" id="MobiDB-lite"/>
    </source>
</evidence>
<accession>A0A0F9ENV9</accession>